<comment type="caution">
    <text evidence="2">The sequence shown here is derived from an EMBL/GenBank/DDBJ whole genome shotgun (WGS) entry which is preliminary data.</text>
</comment>
<dbReference type="InterPro" id="IPR035923">
    <property type="entry name" value="TT1751-like_sf"/>
</dbReference>
<dbReference type="InterPro" id="IPR005180">
    <property type="entry name" value="DUF302"/>
</dbReference>
<evidence type="ECO:0000259" key="1">
    <source>
        <dbReference type="Pfam" id="PF03625"/>
    </source>
</evidence>
<dbReference type="Proteomes" id="UP000255334">
    <property type="component" value="Unassembled WGS sequence"/>
</dbReference>
<organism evidence="2 3">
    <name type="scientific">Dyella psychrodurans</name>
    <dbReference type="NCBI Taxonomy" id="1927960"/>
    <lineage>
        <taxon>Bacteria</taxon>
        <taxon>Pseudomonadati</taxon>
        <taxon>Pseudomonadota</taxon>
        <taxon>Gammaproteobacteria</taxon>
        <taxon>Lysobacterales</taxon>
        <taxon>Rhodanobacteraceae</taxon>
        <taxon>Dyella</taxon>
    </lineage>
</organism>
<dbReference type="PANTHER" id="PTHR38342">
    <property type="entry name" value="SLR5037 PROTEIN"/>
    <property type="match status" value="1"/>
</dbReference>
<dbReference type="Gene3D" id="3.30.310.70">
    <property type="entry name" value="TT1751-like domain"/>
    <property type="match status" value="1"/>
</dbReference>
<name>A0A370XBJ3_9GAMM</name>
<sequence length="148" mass="15583">MRIIEEVPIVTSPTAHSSDVAGLIRFRSPYSFDDTVHRLLAAFADRGIKVFATIDQQAEALAVGLSMPPTTLILFGNPKAGTPLMLANPQSGVDLPLKALVTESSAGEVDVTMNAGAYIIQRHGLPAELLANLAPVEGLVASVLSVEH</sequence>
<dbReference type="EMBL" id="QRBF01000001">
    <property type="protein sequence ID" value="RDS85793.1"/>
    <property type="molecule type" value="Genomic_DNA"/>
</dbReference>
<dbReference type="OrthoDB" id="9799367at2"/>
<accession>A0A370XBJ3</accession>
<dbReference type="PANTHER" id="PTHR38342:SF2">
    <property type="entry name" value="INNER MEMBRANE OR EXPORTED"/>
    <property type="match status" value="1"/>
</dbReference>
<dbReference type="Pfam" id="PF03625">
    <property type="entry name" value="DUF302"/>
    <property type="match status" value="1"/>
</dbReference>
<evidence type="ECO:0000313" key="2">
    <source>
        <dbReference type="EMBL" id="RDS85793.1"/>
    </source>
</evidence>
<dbReference type="SUPFAM" id="SSF103247">
    <property type="entry name" value="TT1751-like"/>
    <property type="match status" value="1"/>
</dbReference>
<reference evidence="2 3" key="1">
    <citation type="submission" date="2018-07" db="EMBL/GenBank/DDBJ databases">
        <title>Dyella monticola sp. nov. and Dyella psychrodurans sp. nov. isolated from monsoon evergreen broad-leaved forest soil of Dinghu Mountain, China.</title>
        <authorList>
            <person name="Gao Z."/>
            <person name="Qiu L."/>
        </authorList>
    </citation>
    <scope>NUCLEOTIDE SEQUENCE [LARGE SCALE GENOMIC DNA]</scope>
    <source>
        <strain evidence="2 3">4MSK11</strain>
    </source>
</reference>
<dbReference type="CDD" id="cd14797">
    <property type="entry name" value="DUF302"/>
    <property type="match status" value="1"/>
</dbReference>
<protein>
    <submittedName>
        <fullName evidence="2">DUF302 domain-containing protein</fullName>
    </submittedName>
</protein>
<dbReference type="AlphaFoldDB" id="A0A370XBJ3"/>
<feature type="domain" description="DUF302" evidence="1">
    <location>
        <begin position="54"/>
        <end position="114"/>
    </location>
</feature>
<keyword evidence="3" id="KW-1185">Reference proteome</keyword>
<proteinExistence type="predicted"/>
<evidence type="ECO:0000313" key="3">
    <source>
        <dbReference type="Proteomes" id="UP000255334"/>
    </source>
</evidence>
<gene>
    <name evidence="2" type="ORF">DWU99_00515</name>
</gene>